<dbReference type="InterPro" id="IPR002528">
    <property type="entry name" value="MATE_fam"/>
</dbReference>
<dbReference type="InterPro" id="IPR047135">
    <property type="entry name" value="YsiQ"/>
</dbReference>
<evidence type="ECO:0000313" key="9">
    <source>
        <dbReference type="Proteomes" id="UP001241848"/>
    </source>
</evidence>
<keyword evidence="5 7" id="KW-1133">Transmembrane helix</keyword>
<dbReference type="NCBIfam" id="TIGR00797">
    <property type="entry name" value="matE"/>
    <property type="match status" value="1"/>
</dbReference>
<organism evidence="8 9">
    <name type="scientific">Paenibacillus zeirhizosphaerae</name>
    <dbReference type="NCBI Taxonomy" id="2987519"/>
    <lineage>
        <taxon>Bacteria</taxon>
        <taxon>Bacillati</taxon>
        <taxon>Bacillota</taxon>
        <taxon>Bacilli</taxon>
        <taxon>Bacillales</taxon>
        <taxon>Paenibacillaceae</taxon>
        <taxon>Paenibacillus</taxon>
    </lineage>
</organism>
<comment type="caution">
    <text evidence="8">The sequence shown here is derived from an EMBL/GenBank/DDBJ whole genome shotgun (WGS) entry which is preliminary data.</text>
</comment>
<feature type="transmembrane region" description="Helical" evidence="7">
    <location>
        <begin position="201"/>
        <end position="221"/>
    </location>
</feature>
<feature type="transmembrane region" description="Helical" evidence="7">
    <location>
        <begin position="17"/>
        <end position="37"/>
    </location>
</feature>
<feature type="transmembrane region" description="Helical" evidence="7">
    <location>
        <begin position="394"/>
        <end position="413"/>
    </location>
</feature>
<evidence type="ECO:0000256" key="2">
    <source>
        <dbReference type="ARBA" id="ARBA00022448"/>
    </source>
</evidence>
<feature type="transmembrane region" description="Helical" evidence="7">
    <location>
        <begin position="95"/>
        <end position="117"/>
    </location>
</feature>
<evidence type="ECO:0000256" key="3">
    <source>
        <dbReference type="ARBA" id="ARBA00022475"/>
    </source>
</evidence>
<evidence type="ECO:0000256" key="4">
    <source>
        <dbReference type="ARBA" id="ARBA00022692"/>
    </source>
</evidence>
<gene>
    <name evidence="8" type="ORF">OIN60_05530</name>
</gene>
<protein>
    <submittedName>
        <fullName evidence="8">MATE family efflux transporter</fullName>
    </submittedName>
</protein>
<dbReference type="CDD" id="cd13134">
    <property type="entry name" value="MATE_like_8"/>
    <property type="match status" value="1"/>
</dbReference>
<proteinExistence type="predicted"/>
<accession>A0ABT9FNN2</accession>
<name>A0ABT9FNN2_9BACL</name>
<keyword evidence="3" id="KW-1003">Cell membrane</keyword>
<evidence type="ECO:0000256" key="6">
    <source>
        <dbReference type="ARBA" id="ARBA00023136"/>
    </source>
</evidence>
<feature type="transmembrane region" description="Helical" evidence="7">
    <location>
        <begin position="286"/>
        <end position="306"/>
    </location>
</feature>
<dbReference type="PANTHER" id="PTHR42925:SF1">
    <property type="entry name" value="VIRULENCE FACTOR MVIN"/>
    <property type="match status" value="1"/>
</dbReference>
<feature type="transmembrane region" description="Helical" evidence="7">
    <location>
        <begin position="169"/>
        <end position="189"/>
    </location>
</feature>
<evidence type="ECO:0000256" key="1">
    <source>
        <dbReference type="ARBA" id="ARBA00004651"/>
    </source>
</evidence>
<evidence type="ECO:0000313" key="8">
    <source>
        <dbReference type="EMBL" id="MDP4096230.1"/>
    </source>
</evidence>
<evidence type="ECO:0000256" key="7">
    <source>
        <dbReference type="SAM" id="Phobius"/>
    </source>
</evidence>
<evidence type="ECO:0000256" key="5">
    <source>
        <dbReference type="ARBA" id="ARBA00022989"/>
    </source>
</evidence>
<dbReference type="PIRSF" id="PIRSF006603">
    <property type="entry name" value="DinF"/>
    <property type="match status" value="1"/>
</dbReference>
<dbReference type="RefSeq" id="WP_305753851.1">
    <property type="nucleotide sequence ID" value="NZ_JAPCKK010000011.1"/>
</dbReference>
<dbReference type="Pfam" id="PF01554">
    <property type="entry name" value="MatE"/>
    <property type="match status" value="2"/>
</dbReference>
<sequence length="468" mass="51117">MTAKALKNRSLPSGNSLSIFHLTWPIFLELFLFMLMGSMDTFMLSSVSDNAVSGVGAANQIISIAILVLEVIGNGAAIVVAQYIGSKKLLEAARVTGTAITLNLIVGLLLSASFLLLGTHMLQWLNVQGEILTYAQSYMSIVGGAIFLQALINALAATIRTHGFTKETMYISVLMNVIHVVGNYMLIFGNFGAPALGVEGAAISTVGSRLICLLIFFWLMYRVTEVRVEFMYYVRLSREYIVKILRIGIPSALESITYQICQLVFTLYVTYLGAEAMATRQYALNISSYIYLFSMAVGMGTAIIVGRLVGAREKDAAFARVLKSAKWALLVTVSIDLIVIVFRVPLMGIFTDNPDIIRLGAQVLLLSLVLESGRTTNIVIISSLRASGDAKFPVFIGLLSMVCMSLPLGYLLVFKLNMGLAGVWLAIAADEWTRAVIMYFRWKSRVWEKHGLVGQESTDKPAAPAPAM</sequence>
<dbReference type="Proteomes" id="UP001241848">
    <property type="component" value="Unassembled WGS sequence"/>
</dbReference>
<comment type="subcellular location">
    <subcellularLocation>
        <location evidence="1">Cell membrane</location>
        <topology evidence="1">Multi-pass membrane protein</topology>
    </subcellularLocation>
</comment>
<feature type="transmembrane region" description="Helical" evidence="7">
    <location>
        <begin position="137"/>
        <end position="157"/>
    </location>
</feature>
<feature type="transmembrane region" description="Helical" evidence="7">
    <location>
        <begin position="327"/>
        <end position="350"/>
    </location>
</feature>
<keyword evidence="4 7" id="KW-0812">Transmembrane</keyword>
<reference evidence="8 9" key="1">
    <citation type="submission" date="2022-10" db="EMBL/GenBank/DDBJ databases">
        <title>Paenibacillus description and whole genome data of maize root bacterial community.</title>
        <authorList>
            <person name="Marton D."/>
            <person name="Farkas M."/>
            <person name="Cserhati M."/>
        </authorList>
    </citation>
    <scope>NUCLEOTIDE SEQUENCE [LARGE SCALE GENOMIC DNA]</scope>
    <source>
        <strain evidence="8 9">P96</strain>
    </source>
</reference>
<keyword evidence="6 7" id="KW-0472">Membrane</keyword>
<feature type="transmembrane region" description="Helical" evidence="7">
    <location>
        <begin position="57"/>
        <end position="83"/>
    </location>
</feature>
<keyword evidence="2" id="KW-0813">Transport</keyword>
<dbReference type="InterPro" id="IPR048279">
    <property type="entry name" value="MdtK-like"/>
</dbReference>
<dbReference type="EMBL" id="JAPCKK010000011">
    <property type="protein sequence ID" value="MDP4096230.1"/>
    <property type="molecule type" value="Genomic_DNA"/>
</dbReference>
<dbReference type="PANTHER" id="PTHR42925">
    <property type="entry name" value="MULTIDRUG AND TOXIN EFFLUX PROTEIN MATE FAMILY"/>
    <property type="match status" value="1"/>
</dbReference>
<keyword evidence="9" id="KW-1185">Reference proteome</keyword>